<reference evidence="2 3" key="1">
    <citation type="submission" date="2020-08" db="EMBL/GenBank/DDBJ databases">
        <title>Genomic Encyclopedia of Archaeal and Bacterial Type Strains, Phase II (KMG-II): from individual species to whole genera.</title>
        <authorList>
            <person name="Goeker M."/>
        </authorList>
    </citation>
    <scope>NUCLEOTIDE SEQUENCE [LARGE SCALE GENOMIC DNA]</scope>
    <source>
        <strain evidence="2 3">DSM 43850</strain>
    </source>
</reference>
<proteinExistence type="predicted"/>
<sequence>MHVVLGTGPAGLALVDELLARGRQVRVVNRSGKAVLPAAAELVRADVTDRTALAAAVEGAAVVYNCTHVPYAQQPEVLPRIQDALIEVIGRSGARLVTIETLNLYGPTGGVPMTERTAFAATSRKGRVRARIAERYLASDLPVALGMAADFFGPRTMIASLGATVFPPALRGEPVVAFGDIDLPHSYTYIPDLARGLATLGEREEALGKLWHLPVAPALTTRQVHELIGEILARPVHAHVVAEPIPWGPFDEEFMAEYAELFYWHTEPFVMDDSLYTSTFGQHATPIREALAETVRWFTA</sequence>
<dbReference type="SUPFAM" id="SSF51735">
    <property type="entry name" value="NAD(P)-binding Rossmann-fold domains"/>
    <property type="match status" value="1"/>
</dbReference>
<evidence type="ECO:0000313" key="3">
    <source>
        <dbReference type="Proteomes" id="UP000517916"/>
    </source>
</evidence>
<dbReference type="RefSeq" id="WP_182837746.1">
    <property type="nucleotide sequence ID" value="NZ_BAAABQ010000009.1"/>
</dbReference>
<gene>
    <name evidence="2" type="ORF">BC739_003595</name>
</gene>
<accession>A0ABR6BHQ2</accession>
<dbReference type="InterPro" id="IPR001509">
    <property type="entry name" value="Epimerase_deHydtase"/>
</dbReference>
<dbReference type="Pfam" id="PF01370">
    <property type="entry name" value="Epimerase"/>
    <property type="match status" value="1"/>
</dbReference>
<dbReference type="Proteomes" id="UP000517916">
    <property type="component" value="Unassembled WGS sequence"/>
</dbReference>
<name>A0ABR6BHQ2_9PSEU</name>
<comment type="caution">
    <text evidence="2">The sequence shown here is derived from an EMBL/GenBank/DDBJ whole genome shotgun (WGS) entry which is preliminary data.</text>
</comment>
<evidence type="ECO:0000313" key="2">
    <source>
        <dbReference type="EMBL" id="MBA8926396.1"/>
    </source>
</evidence>
<keyword evidence="3" id="KW-1185">Reference proteome</keyword>
<protein>
    <submittedName>
        <fullName evidence="2">Nucleoside-diphosphate-sugar epimerase</fullName>
    </submittedName>
</protein>
<organism evidence="2 3">
    <name type="scientific">Kutzneria viridogrisea</name>
    <dbReference type="NCBI Taxonomy" id="47990"/>
    <lineage>
        <taxon>Bacteria</taxon>
        <taxon>Bacillati</taxon>
        <taxon>Actinomycetota</taxon>
        <taxon>Actinomycetes</taxon>
        <taxon>Pseudonocardiales</taxon>
        <taxon>Pseudonocardiaceae</taxon>
        <taxon>Kutzneria</taxon>
    </lineage>
</organism>
<dbReference type="InterPro" id="IPR036291">
    <property type="entry name" value="NAD(P)-bd_dom_sf"/>
</dbReference>
<dbReference type="EMBL" id="JACJID010000002">
    <property type="protein sequence ID" value="MBA8926396.1"/>
    <property type="molecule type" value="Genomic_DNA"/>
</dbReference>
<evidence type="ECO:0000259" key="1">
    <source>
        <dbReference type="Pfam" id="PF01370"/>
    </source>
</evidence>
<feature type="domain" description="NAD-dependent epimerase/dehydratase" evidence="1">
    <location>
        <begin position="6"/>
        <end position="204"/>
    </location>
</feature>
<dbReference type="Gene3D" id="3.40.50.720">
    <property type="entry name" value="NAD(P)-binding Rossmann-like Domain"/>
    <property type="match status" value="1"/>
</dbReference>